<feature type="domain" description="EF-hand" evidence="4">
    <location>
        <begin position="40"/>
        <end position="75"/>
    </location>
</feature>
<dbReference type="PRINTS" id="PR00450">
    <property type="entry name" value="RECOVERIN"/>
</dbReference>
<sequence>DLVELEAFREQYKSLSTIAEADGGIDKETFEQCLGPLGLEKNLITERIFSFFDRDGDQVISFEELVCGLSILCKGSLDERMKFAFAGYDLDGDGFISRQELHKMFKAYFHL</sequence>
<dbReference type="AlphaFoldDB" id="A0A4P9W800"/>
<evidence type="ECO:0000259" key="4">
    <source>
        <dbReference type="PROSITE" id="PS50222"/>
    </source>
</evidence>
<dbReference type="PANTHER" id="PTHR23055">
    <property type="entry name" value="CALCIUM BINDING PROTEINS"/>
    <property type="match status" value="1"/>
</dbReference>
<dbReference type="Pfam" id="PF25265">
    <property type="entry name" value="USP32_N"/>
    <property type="match status" value="1"/>
</dbReference>
<dbReference type="EMBL" id="KZ997346">
    <property type="protein sequence ID" value="RKO87535.1"/>
    <property type="molecule type" value="Genomic_DNA"/>
</dbReference>
<dbReference type="GO" id="GO:0005509">
    <property type="term" value="F:calcium ion binding"/>
    <property type="evidence" value="ECO:0007669"/>
    <property type="project" value="InterPro"/>
</dbReference>
<dbReference type="InterPro" id="IPR018247">
    <property type="entry name" value="EF_Hand_1_Ca_BS"/>
</dbReference>
<dbReference type="InterPro" id="IPR011992">
    <property type="entry name" value="EF-hand-dom_pair"/>
</dbReference>
<feature type="non-terminal residue" evidence="5">
    <location>
        <position position="111"/>
    </location>
</feature>
<accession>A0A4P9W800</accession>
<proteinExistence type="predicted"/>
<name>A0A4P9W800_9FUNG</name>
<keyword evidence="2" id="KW-0677">Repeat</keyword>
<keyword evidence="3" id="KW-0106">Calcium</keyword>
<dbReference type="CDD" id="cd00051">
    <property type="entry name" value="EFh"/>
    <property type="match status" value="1"/>
</dbReference>
<evidence type="ECO:0000313" key="5">
    <source>
        <dbReference type="EMBL" id="RKO87535.1"/>
    </source>
</evidence>
<evidence type="ECO:0000256" key="1">
    <source>
        <dbReference type="ARBA" id="ARBA00022723"/>
    </source>
</evidence>
<dbReference type="OrthoDB" id="2122982at2759"/>
<dbReference type="InterPro" id="IPR002048">
    <property type="entry name" value="EF_hand_dom"/>
</dbReference>
<feature type="domain" description="EF-hand" evidence="4">
    <location>
        <begin position="76"/>
        <end position="111"/>
    </location>
</feature>
<dbReference type="PROSITE" id="PS50222">
    <property type="entry name" value="EF_HAND_2"/>
    <property type="match status" value="2"/>
</dbReference>
<evidence type="ECO:0000256" key="3">
    <source>
        <dbReference type="ARBA" id="ARBA00022837"/>
    </source>
</evidence>
<gene>
    <name evidence="5" type="ORF">BDK51DRAFT_11610</name>
</gene>
<dbReference type="InterPro" id="IPR028846">
    <property type="entry name" value="Recoverin"/>
</dbReference>
<organism evidence="5 6">
    <name type="scientific">Blyttiomyces helicus</name>
    <dbReference type="NCBI Taxonomy" id="388810"/>
    <lineage>
        <taxon>Eukaryota</taxon>
        <taxon>Fungi</taxon>
        <taxon>Fungi incertae sedis</taxon>
        <taxon>Chytridiomycota</taxon>
        <taxon>Chytridiomycota incertae sedis</taxon>
        <taxon>Chytridiomycetes</taxon>
        <taxon>Chytridiomycetes incertae sedis</taxon>
        <taxon>Blyttiomyces</taxon>
    </lineage>
</organism>
<dbReference type="SMART" id="SM00054">
    <property type="entry name" value="EFh"/>
    <property type="match status" value="2"/>
</dbReference>
<dbReference type="InterPro" id="IPR057368">
    <property type="entry name" value="USP32_N"/>
</dbReference>
<dbReference type="PANTHER" id="PTHR23055:SF188">
    <property type="entry name" value="EF-HAND DOMAIN-CONTAINING PROTEIN"/>
    <property type="match status" value="1"/>
</dbReference>
<keyword evidence="6" id="KW-1185">Reference proteome</keyword>
<dbReference type="SUPFAM" id="SSF47473">
    <property type="entry name" value="EF-hand"/>
    <property type="match status" value="1"/>
</dbReference>
<reference evidence="6" key="1">
    <citation type="journal article" date="2018" name="Nat. Microbiol.">
        <title>Leveraging single-cell genomics to expand the fungal tree of life.</title>
        <authorList>
            <person name="Ahrendt S.R."/>
            <person name="Quandt C.A."/>
            <person name="Ciobanu D."/>
            <person name="Clum A."/>
            <person name="Salamov A."/>
            <person name="Andreopoulos B."/>
            <person name="Cheng J.F."/>
            <person name="Woyke T."/>
            <person name="Pelin A."/>
            <person name="Henrissat B."/>
            <person name="Reynolds N.K."/>
            <person name="Benny G.L."/>
            <person name="Smith M.E."/>
            <person name="James T.Y."/>
            <person name="Grigoriev I.V."/>
        </authorList>
    </citation>
    <scope>NUCLEOTIDE SEQUENCE [LARGE SCALE GENOMIC DNA]</scope>
</reference>
<dbReference type="Proteomes" id="UP000269721">
    <property type="component" value="Unassembled WGS sequence"/>
</dbReference>
<evidence type="ECO:0000256" key="2">
    <source>
        <dbReference type="ARBA" id="ARBA00022737"/>
    </source>
</evidence>
<protein>
    <recommendedName>
        <fullName evidence="4">EF-hand domain-containing protein</fullName>
    </recommendedName>
</protein>
<evidence type="ECO:0000313" key="6">
    <source>
        <dbReference type="Proteomes" id="UP000269721"/>
    </source>
</evidence>
<feature type="non-terminal residue" evidence="5">
    <location>
        <position position="1"/>
    </location>
</feature>
<dbReference type="Gene3D" id="1.10.238.10">
    <property type="entry name" value="EF-hand"/>
    <property type="match status" value="1"/>
</dbReference>
<keyword evidence="1" id="KW-0479">Metal-binding</keyword>
<dbReference type="PROSITE" id="PS00018">
    <property type="entry name" value="EF_HAND_1"/>
    <property type="match status" value="2"/>
</dbReference>